<dbReference type="EMBL" id="JAGKQM010000013">
    <property type="protein sequence ID" value="KAH0888180.1"/>
    <property type="molecule type" value="Genomic_DNA"/>
</dbReference>
<proteinExistence type="predicted"/>
<dbReference type="PANTHER" id="PTHR33680">
    <property type="entry name" value="OS07G0190500 PROTEIN"/>
    <property type="match status" value="1"/>
</dbReference>
<dbReference type="Proteomes" id="UP000824890">
    <property type="component" value="Unassembled WGS sequence"/>
</dbReference>
<evidence type="ECO:0000313" key="6">
    <source>
        <dbReference type="Proteomes" id="UP000824890"/>
    </source>
</evidence>
<gene>
    <name evidence="5" type="ORF">HID58_050609</name>
</gene>
<sequence length="429" mass="47289">MAHINEQIIGLQKPITISLRPITTSLRMRRRLDVSESVTTTGCKPATASDAVKPATGSAIALSNPTPMTILLHRRSTALAAEVSAKPSSRTLKRIPEEDSTNALPFVLLSRFHRIKRELNSLANDLNVSQAQKCTFFKWCDKATDEDIRFRPAFTIPDCPCGSGPCRRVVADSGRAYLQCGVKKGFGACGFFKWVDDVEVRCDAADEIGFWEEADLVLSDVESSFLAAAAGVPENTEDNSSVSDVHSASAAVNQGILMSEPVVIEQLHGDQPLSKLSVDEEATSGLGRDTVSNGSVAKREMICYEQPVEEAEWSFPDLDDLMEQYNSEKLQLESVSAKHVQVLSEFMSSYSRLRLLHEKTGNLRKLLLETEKEMARCEAEALELGASCREVAGEMAEAQNRMQVMAAILGDEVELLKQKEFVGRKRRRC</sequence>
<name>A0ABQ8A6M1_BRANA</name>
<reference evidence="5 6" key="1">
    <citation type="submission" date="2021-05" db="EMBL/GenBank/DDBJ databases">
        <title>Genome Assembly of Synthetic Allotetraploid Brassica napus Reveals Homoeologous Exchanges between Subgenomes.</title>
        <authorList>
            <person name="Davis J.T."/>
        </authorList>
    </citation>
    <scope>NUCLEOTIDE SEQUENCE [LARGE SCALE GENOMIC DNA]</scope>
    <source>
        <strain evidence="6">cv. Da-Ae</strain>
        <tissue evidence="5">Seedling</tissue>
    </source>
</reference>
<accession>A0ABQ8A6M1</accession>
<evidence type="ECO:0000259" key="4">
    <source>
        <dbReference type="Pfam" id="PF06839"/>
    </source>
</evidence>
<comment type="caution">
    <text evidence="5">The sequence shown here is derived from an EMBL/GenBank/DDBJ whole genome shotgun (WGS) entry which is preliminary data.</text>
</comment>
<dbReference type="PANTHER" id="PTHR33680:SF12">
    <property type="entry name" value="GRF ZINC FINGER _ ZINC KNUCKLE PROTEIN"/>
    <property type="match status" value="1"/>
</dbReference>
<evidence type="ECO:0000256" key="2">
    <source>
        <dbReference type="ARBA" id="ARBA00022771"/>
    </source>
</evidence>
<evidence type="ECO:0000256" key="3">
    <source>
        <dbReference type="ARBA" id="ARBA00022833"/>
    </source>
</evidence>
<feature type="domain" description="GRF-type" evidence="4">
    <location>
        <begin position="158"/>
        <end position="197"/>
    </location>
</feature>
<keyword evidence="1" id="KW-0479">Metal-binding</keyword>
<organism evidence="5 6">
    <name type="scientific">Brassica napus</name>
    <name type="common">Rape</name>
    <dbReference type="NCBI Taxonomy" id="3708"/>
    <lineage>
        <taxon>Eukaryota</taxon>
        <taxon>Viridiplantae</taxon>
        <taxon>Streptophyta</taxon>
        <taxon>Embryophyta</taxon>
        <taxon>Tracheophyta</taxon>
        <taxon>Spermatophyta</taxon>
        <taxon>Magnoliopsida</taxon>
        <taxon>eudicotyledons</taxon>
        <taxon>Gunneridae</taxon>
        <taxon>Pentapetalae</taxon>
        <taxon>rosids</taxon>
        <taxon>malvids</taxon>
        <taxon>Brassicales</taxon>
        <taxon>Brassicaceae</taxon>
        <taxon>Brassiceae</taxon>
        <taxon>Brassica</taxon>
    </lineage>
</organism>
<keyword evidence="3" id="KW-0862">Zinc</keyword>
<evidence type="ECO:0000313" key="5">
    <source>
        <dbReference type="EMBL" id="KAH0888180.1"/>
    </source>
</evidence>
<protein>
    <recommendedName>
        <fullName evidence="4">GRF-type domain-containing protein</fullName>
    </recommendedName>
</protein>
<keyword evidence="2" id="KW-0863">Zinc-finger</keyword>
<evidence type="ECO:0000256" key="1">
    <source>
        <dbReference type="ARBA" id="ARBA00022723"/>
    </source>
</evidence>
<dbReference type="Pfam" id="PF06839">
    <property type="entry name" value="Zn_ribbon_GRF"/>
    <property type="match status" value="1"/>
</dbReference>
<keyword evidence="6" id="KW-1185">Reference proteome</keyword>
<dbReference type="InterPro" id="IPR010666">
    <property type="entry name" value="Znf_GRF"/>
</dbReference>